<dbReference type="PANTHER" id="PTHR30124:SF0">
    <property type="entry name" value="MEMBRANE-BOUND LYTIC MUREIN TRANSGLYCOSYLASE A"/>
    <property type="match status" value="1"/>
</dbReference>
<accession>A0A147J502</accession>
<proteinExistence type="predicted"/>
<gene>
    <name evidence="9" type="ORF">NS258_16465</name>
</gene>
<evidence type="ECO:0000256" key="7">
    <source>
        <dbReference type="SAM" id="SignalP"/>
    </source>
</evidence>
<dbReference type="GO" id="GO:0004553">
    <property type="term" value="F:hydrolase activity, hydrolyzing O-glycosyl compounds"/>
    <property type="evidence" value="ECO:0007669"/>
    <property type="project" value="InterPro"/>
</dbReference>
<dbReference type="PIRSF" id="PIRSF019422">
    <property type="entry name" value="MltA"/>
    <property type="match status" value="1"/>
</dbReference>
<feature type="domain" description="Lytic transglycosylase MltA" evidence="8">
    <location>
        <begin position="182"/>
        <end position="339"/>
    </location>
</feature>
<dbReference type="SMART" id="SM00925">
    <property type="entry name" value="MltA"/>
    <property type="match status" value="1"/>
</dbReference>
<evidence type="ECO:0000256" key="2">
    <source>
        <dbReference type="ARBA" id="ARBA00012587"/>
    </source>
</evidence>
<dbReference type="Pfam" id="PF03562">
    <property type="entry name" value="MltA"/>
    <property type="match status" value="1"/>
</dbReference>
<evidence type="ECO:0000256" key="1">
    <source>
        <dbReference type="ARBA" id="ARBA00001420"/>
    </source>
</evidence>
<evidence type="ECO:0000256" key="6">
    <source>
        <dbReference type="SAM" id="MobiDB-lite"/>
    </source>
</evidence>
<dbReference type="GO" id="GO:0009254">
    <property type="term" value="P:peptidoglycan turnover"/>
    <property type="evidence" value="ECO:0007669"/>
    <property type="project" value="InterPro"/>
</dbReference>
<evidence type="ECO:0000256" key="5">
    <source>
        <dbReference type="ARBA" id="ARBA00030918"/>
    </source>
</evidence>
<dbReference type="RefSeq" id="WP_058718104.1">
    <property type="nucleotide sequence ID" value="NZ_LDTC01000164.1"/>
</dbReference>
<keyword evidence="4" id="KW-0961">Cell wall biogenesis/degradation</keyword>
<protein>
    <recommendedName>
        <fullName evidence="2">peptidoglycan lytic exotransglycosylase</fullName>
        <ecNumber evidence="2">4.2.2.n1</ecNumber>
    </recommendedName>
    <alternativeName>
        <fullName evidence="5">Murein hydrolase A</fullName>
    </alternativeName>
</protein>
<sequence length="450" mass="47026">MRGYRIATMVALSVGLSACAGRIVPPGAAEYPSGPRNQAPRTEPRPRPGHSAAQPAGPAISRVPNGPVRIVPATPLPPTPVVAVAGAATAAQAGIIAGPPVASLPMTEDQAEAARAAFALSCPGLMRRTDASGLTRGADWQAACQAAAIVPHGGARDFFARYFEAVQVGDGRSLATGYYEPEIAGSRERRSGYEVPIYARPRDLIDVDLGAFTNDLKGKKIRGKVQGTNLVPYDDRTAIEQGSLEGRATILAWGADPIEVFFLQIQGSGRLRLPDGGIMRIGYDTQNGRDYTGIGALMKARGLLGPGQTSMQGIVAWLHDHPEEGRAIMRENKSFVFFRELNGAPQGAMGYAVTGQVSVAADPKFVPLGAPVFLSMDRQDATGLWVAQDTGGAIKGSNRFDTFWGAGDTARTIAGGMSARGTAFLLLPVGTLARAGVAAPVGTVGAFPQR</sequence>
<dbReference type="GO" id="GO:0008933">
    <property type="term" value="F:peptidoglycan lytic transglycosylase activity"/>
    <property type="evidence" value="ECO:0007669"/>
    <property type="project" value="TreeGrafter"/>
</dbReference>
<dbReference type="InterPro" id="IPR026044">
    <property type="entry name" value="MltA"/>
</dbReference>
<dbReference type="Gene3D" id="2.40.240.50">
    <property type="entry name" value="Barwin-like endoglucanases"/>
    <property type="match status" value="1"/>
</dbReference>
<evidence type="ECO:0000256" key="3">
    <source>
        <dbReference type="ARBA" id="ARBA00023239"/>
    </source>
</evidence>
<dbReference type="Pfam" id="PF06725">
    <property type="entry name" value="3D"/>
    <property type="match status" value="1"/>
</dbReference>
<evidence type="ECO:0000313" key="10">
    <source>
        <dbReference type="Proteomes" id="UP000074410"/>
    </source>
</evidence>
<dbReference type="GO" id="GO:0009253">
    <property type="term" value="P:peptidoglycan catabolic process"/>
    <property type="evidence" value="ECO:0007669"/>
    <property type="project" value="TreeGrafter"/>
</dbReference>
<evidence type="ECO:0000313" key="9">
    <source>
        <dbReference type="EMBL" id="KTW07463.1"/>
    </source>
</evidence>
<dbReference type="CDD" id="cd14668">
    <property type="entry name" value="mlta_B"/>
    <property type="match status" value="1"/>
</dbReference>
<dbReference type="PROSITE" id="PS51257">
    <property type="entry name" value="PROKAR_LIPOPROTEIN"/>
    <property type="match status" value="1"/>
</dbReference>
<dbReference type="Gene3D" id="2.40.40.10">
    <property type="entry name" value="RlpA-like domain"/>
    <property type="match status" value="1"/>
</dbReference>
<evidence type="ECO:0000256" key="4">
    <source>
        <dbReference type="ARBA" id="ARBA00023316"/>
    </source>
</evidence>
<keyword evidence="3" id="KW-0456">Lyase</keyword>
<comment type="caution">
    <text evidence="9">The sequence shown here is derived from an EMBL/GenBank/DDBJ whole genome shotgun (WGS) entry which is preliminary data.</text>
</comment>
<feature type="chain" id="PRO_5007549337" description="peptidoglycan lytic exotransglycosylase" evidence="7">
    <location>
        <begin position="21"/>
        <end position="450"/>
    </location>
</feature>
<keyword evidence="7" id="KW-0732">Signal</keyword>
<evidence type="ECO:0000259" key="8">
    <source>
        <dbReference type="SMART" id="SM00925"/>
    </source>
</evidence>
<dbReference type="InterPro" id="IPR010611">
    <property type="entry name" value="3D_dom"/>
</dbReference>
<comment type="catalytic activity">
    <reaction evidence="1">
        <text>Exolytic cleavage of the (1-&gt;4)-beta-glycosidic linkage between N-acetylmuramic acid (MurNAc) and N-acetylglucosamine (GlcNAc) residues in peptidoglycan, from either the reducing or the non-reducing ends of the peptidoglycan chains, with concomitant formation of a 1,6-anhydrobond in the MurNAc residue.</text>
        <dbReference type="EC" id="4.2.2.n1"/>
    </reaction>
</comment>
<dbReference type="InterPro" id="IPR036908">
    <property type="entry name" value="RlpA-like_sf"/>
</dbReference>
<dbReference type="Proteomes" id="UP000074410">
    <property type="component" value="Unassembled WGS sequence"/>
</dbReference>
<feature type="signal peptide" evidence="7">
    <location>
        <begin position="1"/>
        <end position="20"/>
    </location>
</feature>
<feature type="region of interest" description="Disordered" evidence="6">
    <location>
        <begin position="28"/>
        <end position="66"/>
    </location>
</feature>
<dbReference type="CDD" id="cd14485">
    <property type="entry name" value="mltA_like_LT_A"/>
    <property type="match status" value="1"/>
</dbReference>
<name>A0A147J502_9SPHN</name>
<reference evidence="9 10" key="1">
    <citation type="journal article" date="2016" name="Front. Microbiol.">
        <title>Genomic Resource of Rice Seed Associated Bacteria.</title>
        <authorList>
            <person name="Midha S."/>
            <person name="Bansal K."/>
            <person name="Sharma S."/>
            <person name="Kumar N."/>
            <person name="Patil P.P."/>
            <person name="Chaudhry V."/>
            <person name="Patil P.B."/>
        </authorList>
    </citation>
    <scope>NUCLEOTIDE SEQUENCE [LARGE SCALE GENOMIC DNA]</scope>
    <source>
        <strain evidence="9 10">NS258</strain>
    </source>
</reference>
<dbReference type="EMBL" id="LDTC01000164">
    <property type="protein sequence ID" value="KTW07463.1"/>
    <property type="molecule type" value="Genomic_DNA"/>
</dbReference>
<dbReference type="PANTHER" id="PTHR30124">
    <property type="entry name" value="MEMBRANE-BOUND LYTIC MUREIN TRANSGLYCOSYLASE A"/>
    <property type="match status" value="1"/>
</dbReference>
<organism evidence="9 10">
    <name type="scientific">Sphingomonas sanguinis</name>
    <dbReference type="NCBI Taxonomy" id="33051"/>
    <lineage>
        <taxon>Bacteria</taxon>
        <taxon>Pseudomonadati</taxon>
        <taxon>Pseudomonadota</taxon>
        <taxon>Alphaproteobacteria</taxon>
        <taxon>Sphingomonadales</taxon>
        <taxon>Sphingomonadaceae</taxon>
        <taxon>Sphingomonas</taxon>
    </lineage>
</organism>
<dbReference type="InterPro" id="IPR005300">
    <property type="entry name" value="MltA_B"/>
</dbReference>
<dbReference type="SUPFAM" id="SSF50685">
    <property type="entry name" value="Barwin-like endoglucanases"/>
    <property type="match status" value="1"/>
</dbReference>
<dbReference type="GO" id="GO:0019867">
    <property type="term" value="C:outer membrane"/>
    <property type="evidence" value="ECO:0007669"/>
    <property type="project" value="InterPro"/>
</dbReference>
<dbReference type="AlphaFoldDB" id="A0A147J502"/>
<dbReference type="EC" id="4.2.2.n1" evidence="2"/>
<dbReference type="GO" id="GO:0071555">
    <property type="term" value="P:cell wall organization"/>
    <property type="evidence" value="ECO:0007669"/>
    <property type="project" value="UniProtKB-KW"/>
</dbReference>
<dbReference type="PATRIC" id="fig|33051.5.peg.977"/>